<evidence type="ECO:0000259" key="1">
    <source>
        <dbReference type="Pfam" id="PF13542"/>
    </source>
</evidence>
<comment type="caution">
    <text evidence="3">The sequence shown here is derived from an EMBL/GenBank/DDBJ whole genome shotgun (WGS) entry which is preliminary data.</text>
</comment>
<reference evidence="3" key="2">
    <citation type="journal article" date="2014" name="ISME J.">
        <title>Microbial stratification in low pH oxic and suboxic macroscopic growths along an acid mine drainage.</title>
        <authorList>
            <person name="Mendez-Garcia C."/>
            <person name="Mesa V."/>
            <person name="Sprenger R.R."/>
            <person name="Richter M."/>
            <person name="Diez M.S."/>
            <person name="Solano J."/>
            <person name="Bargiela R."/>
            <person name="Golyshina O.V."/>
            <person name="Manteca A."/>
            <person name="Ramos J.L."/>
            <person name="Gallego J.R."/>
            <person name="Llorente I."/>
            <person name="Martins Dos Santos V.A."/>
            <person name="Jensen O.N."/>
            <person name="Pelaez A.I."/>
            <person name="Sanchez J."/>
            <person name="Ferrer M."/>
        </authorList>
    </citation>
    <scope>NUCLEOTIDE SEQUENCE</scope>
</reference>
<evidence type="ECO:0000313" key="3">
    <source>
        <dbReference type="EMBL" id="EQD75583.1"/>
    </source>
</evidence>
<reference evidence="3" key="1">
    <citation type="submission" date="2013-08" db="EMBL/GenBank/DDBJ databases">
        <authorList>
            <person name="Mendez C."/>
            <person name="Richter M."/>
            <person name="Ferrer M."/>
            <person name="Sanchez J."/>
        </authorList>
    </citation>
    <scope>NUCLEOTIDE SEQUENCE</scope>
</reference>
<proteinExistence type="predicted"/>
<organism evidence="3">
    <name type="scientific">mine drainage metagenome</name>
    <dbReference type="NCBI Taxonomy" id="410659"/>
    <lineage>
        <taxon>unclassified sequences</taxon>
        <taxon>metagenomes</taxon>
        <taxon>ecological metagenomes</taxon>
    </lineage>
</organism>
<dbReference type="Pfam" id="PF13542">
    <property type="entry name" value="HTH_Tnp_ISL3"/>
    <property type="match status" value="1"/>
</dbReference>
<accession>T1C445</accession>
<dbReference type="AlphaFoldDB" id="T1C445"/>
<protein>
    <submittedName>
        <fullName evidence="3">Transposase IS204/IS1001/IS1096/IS1165 family protein</fullName>
    </submittedName>
</protein>
<dbReference type="Pfam" id="PF14690">
    <property type="entry name" value="Zn_ribbon_ISL3"/>
    <property type="match status" value="1"/>
</dbReference>
<dbReference type="InterPro" id="IPR029261">
    <property type="entry name" value="Transposase_Znf"/>
</dbReference>
<feature type="domain" description="Transposase IS204/IS1001/IS1096/IS1165 zinc-finger" evidence="2">
    <location>
        <begin position="31"/>
        <end position="73"/>
    </location>
</feature>
<evidence type="ECO:0000259" key="2">
    <source>
        <dbReference type="Pfam" id="PF14690"/>
    </source>
</evidence>
<dbReference type="InterPro" id="IPR032877">
    <property type="entry name" value="Transposase_HTH"/>
</dbReference>
<sequence length="141" mass="16993">MPWKIARVSLDTVKKTVEIYIAHEKGSKLLCPICRKECMVYDHLKERVWRDLDSIEFMTFVHADPPRISCKEHGIIEAVMPWTEKRSRFTMRFETRSIRMLQHMDTLNFTDIMYLSWKQVWNIMERAVKRGRDRKKGHLPL</sequence>
<name>T1C445_9ZZZZ</name>
<feature type="domain" description="Transposase IS204/IS1001/IS1096/IS1165 helix-turn-helix" evidence="1">
    <location>
        <begin position="81"/>
        <end position="128"/>
    </location>
</feature>
<gene>
    <name evidence="3" type="ORF">B1A_03904</name>
</gene>
<dbReference type="EMBL" id="AUZX01002852">
    <property type="protein sequence ID" value="EQD75583.1"/>
    <property type="molecule type" value="Genomic_DNA"/>
</dbReference>